<name>A0ABR2CW27_9ROSI</name>
<gene>
    <name evidence="1" type="ORF">V6N12_029282</name>
</gene>
<comment type="caution">
    <text evidence="1">The sequence shown here is derived from an EMBL/GenBank/DDBJ whole genome shotgun (WGS) entry which is preliminary data.</text>
</comment>
<protein>
    <submittedName>
        <fullName evidence="1">Uncharacterized protein</fullName>
    </submittedName>
</protein>
<evidence type="ECO:0000313" key="1">
    <source>
        <dbReference type="EMBL" id="KAK8524416.1"/>
    </source>
</evidence>
<organism evidence="1 2">
    <name type="scientific">Hibiscus sabdariffa</name>
    <name type="common">roselle</name>
    <dbReference type="NCBI Taxonomy" id="183260"/>
    <lineage>
        <taxon>Eukaryota</taxon>
        <taxon>Viridiplantae</taxon>
        <taxon>Streptophyta</taxon>
        <taxon>Embryophyta</taxon>
        <taxon>Tracheophyta</taxon>
        <taxon>Spermatophyta</taxon>
        <taxon>Magnoliopsida</taxon>
        <taxon>eudicotyledons</taxon>
        <taxon>Gunneridae</taxon>
        <taxon>Pentapetalae</taxon>
        <taxon>rosids</taxon>
        <taxon>malvids</taxon>
        <taxon>Malvales</taxon>
        <taxon>Malvaceae</taxon>
        <taxon>Malvoideae</taxon>
        <taxon>Hibiscus</taxon>
    </lineage>
</organism>
<evidence type="ECO:0000313" key="2">
    <source>
        <dbReference type="Proteomes" id="UP001472677"/>
    </source>
</evidence>
<dbReference type="Proteomes" id="UP001472677">
    <property type="component" value="Unassembled WGS sequence"/>
</dbReference>
<proteinExistence type="predicted"/>
<accession>A0ABR2CW27</accession>
<keyword evidence="2" id="KW-1185">Reference proteome</keyword>
<sequence>MENPPFTTPEWCHPRVMDLHHLDSIIGDAHGLYPSFGTHLFVKSVEYLQIHQPYPSGDFVYKLLSYKTPMSNNSITTLTVSAAFCNMLVSNKFSKAFSDCGICNNE</sequence>
<reference evidence="1 2" key="1">
    <citation type="journal article" date="2024" name="G3 (Bethesda)">
        <title>Genome assembly of Hibiscus sabdariffa L. provides insights into metabolisms of medicinal natural products.</title>
        <authorList>
            <person name="Kim T."/>
        </authorList>
    </citation>
    <scope>NUCLEOTIDE SEQUENCE [LARGE SCALE GENOMIC DNA]</scope>
    <source>
        <strain evidence="1">TK-2024</strain>
        <tissue evidence="1">Old leaves</tissue>
    </source>
</reference>
<dbReference type="EMBL" id="JBBPBM010000041">
    <property type="protein sequence ID" value="KAK8524416.1"/>
    <property type="molecule type" value="Genomic_DNA"/>
</dbReference>